<dbReference type="Gene3D" id="2.60.40.4120">
    <property type="match status" value="1"/>
</dbReference>
<protein>
    <recommendedName>
        <fullName evidence="1">DUF5018 domain-containing protein</fullName>
    </recommendedName>
</protein>
<feature type="domain" description="DUF5018" evidence="1">
    <location>
        <begin position="45"/>
        <end position="160"/>
    </location>
</feature>
<evidence type="ECO:0000313" key="2">
    <source>
        <dbReference type="EMBL" id="CDN31112.1"/>
    </source>
</evidence>
<dbReference type="Proteomes" id="UP000027616">
    <property type="component" value="Chromosome I"/>
</dbReference>
<dbReference type="EMBL" id="HG934468">
    <property type="protein sequence ID" value="CDN31112.1"/>
    <property type="molecule type" value="Genomic_DNA"/>
</dbReference>
<evidence type="ECO:0000313" key="3">
    <source>
        <dbReference type="Proteomes" id="UP000027616"/>
    </source>
</evidence>
<accession>A0A060R7E7</accession>
<evidence type="ECO:0000259" key="1">
    <source>
        <dbReference type="Pfam" id="PF22243"/>
    </source>
</evidence>
<gene>
    <name evidence="2" type="ORF">BN938_1014</name>
</gene>
<organism evidence="2 3">
    <name type="scientific">Mucinivorans hirudinis</name>
    <dbReference type="NCBI Taxonomy" id="1433126"/>
    <lineage>
        <taxon>Bacteria</taxon>
        <taxon>Pseudomonadati</taxon>
        <taxon>Bacteroidota</taxon>
        <taxon>Bacteroidia</taxon>
        <taxon>Bacteroidales</taxon>
        <taxon>Rikenellaceae</taxon>
        <taxon>Mucinivorans</taxon>
    </lineage>
</organism>
<dbReference type="KEGG" id="rbc:BN938_1014"/>
<proteinExistence type="predicted"/>
<sequence length="165" mass="17857">MYNLKKIDKMKLIRNFILLIAVISGLSSCMKAGLEELPLYGDSKISSILGEYRYYGPQSWQGQPLVEYVQLTRSAQTINNDANTIAVTFTVPAASGNFTAAERAKVSLNNIALRFTISAAAIIKPMDGAPTLGVPGNWSGGGKKYRVTAADGTYSDWTITVTLNN</sequence>
<keyword evidence="3" id="KW-1185">Reference proteome</keyword>
<dbReference type="HOGENOM" id="CLU_140211_0_0_10"/>
<dbReference type="PROSITE" id="PS51257">
    <property type="entry name" value="PROKAR_LIPOPROTEIN"/>
    <property type="match status" value="1"/>
</dbReference>
<dbReference type="eggNOG" id="ENOG5032VZN">
    <property type="taxonomic scope" value="Bacteria"/>
</dbReference>
<dbReference type="InterPro" id="IPR054460">
    <property type="entry name" value="DUF5018-rel"/>
</dbReference>
<name>A0A060R7E7_9BACT</name>
<dbReference type="STRING" id="1433126.BN938_1014"/>
<dbReference type="Pfam" id="PF22243">
    <property type="entry name" value="DUF5018-rel"/>
    <property type="match status" value="1"/>
</dbReference>
<reference evidence="2 3" key="1">
    <citation type="journal article" date="2015" name="Genome Announc.">
        <title>Complete Genome Sequence of the Novel Leech Symbiont Mucinivorans hirudinis M3T.</title>
        <authorList>
            <person name="Nelson M.C."/>
            <person name="Bomar L."/>
            <person name="Graf J."/>
        </authorList>
    </citation>
    <scope>NUCLEOTIDE SEQUENCE [LARGE SCALE GENOMIC DNA]</scope>
    <source>
        <strain evidence="3">M3</strain>
    </source>
</reference>
<dbReference type="AlphaFoldDB" id="A0A060R7E7"/>